<evidence type="ECO:0000256" key="1">
    <source>
        <dbReference type="SAM" id="SignalP"/>
    </source>
</evidence>
<sequence length="141" mass="15917">MMKKTVLALVSLGFALNVQAFDKTQVNLANEFWGTWTVYNAKTQCTESYQFTKPDQFLYSTKQKRMTGEFAILRNQNVQALDVLAMKVKADNKKAGCGGEPVDYTDVDVRLSLKWVSAKTAELCTDREGKQCTGLYLIKQK</sequence>
<evidence type="ECO:0000313" key="3">
    <source>
        <dbReference type="Proteomes" id="UP000490535"/>
    </source>
</evidence>
<accession>A0A833PCR2</accession>
<feature type="chain" id="PRO_5032415070" evidence="1">
    <location>
        <begin position="21"/>
        <end position="141"/>
    </location>
</feature>
<organism evidence="2 3">
    <name type="scientific">Acinetobacter bereziniae</name>
    <name type="common">Acinetobacter genomosp. 10</name>
    <dbReference type="NCBI Taxonomy" id="106648"/>
    <lineage>
        <taxon>Bacteria</taxon>
        <taxon>Pseudomonadati</taxon>
        <taxon>Pseudomonadota</taxon>
        <taxon>Gammaproteobacteria</taxon>
        <taxon>Moraxellales</taxon>
        <taxon>Moraxellaceae</taxon>
        <taxon>Acinetobacter</taxon>
    </lineage>
</organism>
<feature type="signal peptide" evidence="1">
    <location>
        <begin position="1"/>
        <end position="20"/>
    </location>
</feature>
<dbReference type="EMBL" id="WNDP01000147">
    <property type="protein sequence ID" value="KAF1019269.1"/>
    <property type="molecule type" value="Genomic_DNA"/>
</dbReference>
<reference evidence="3" key="1">
    <citation type="journal article" date="2020" name="MBio">
        <title>Horizontal gene transfer to a defensive symbiont with a reduced genome amongst a multipartite beetle microbiome.</title>
        <authorList>
            <person name="Waterworth S.C."/>
            <person name="Florez L.V."/>
            <person name="Rees E.R."/>
            <person name="Hertweck C."/>
            <person name="Kaltenpoth M."/>
            <person name="Kwan J.C."/>
        </authorList>
    </citation>
    <scope>NUCLEOTIDE SEQUENCE [LARGE SCALE GENOMIC DNA]</scope>
</reference>
<name>A0A833PCR2_ACIBZ</name>
<comment type="caution">
    <text evidence="2">The sequence shown here is derived from an EMBL/GenBank/DDBJ whole genome shotgun (WGS) entry which is preliminary data.</text>
</comment>
<dbReference type="AlphaFoldDB" id="A0A833PCR2"/>
<gene>
    <name evidence="2" type="ORF">GAK29_03964</name>
</gene>
<protein>
    <submittedName>
        <fullName evidence="2">Uncharacterized protein</fullName>
    </submittedName>
</protein>
<evidence type="ECO:0000313" key="2">
    <source>
        <dbReference type="EMBL" id="KAF1019269.1"/>
    </source>
</evidence>
<proteinExistence type="predicted"/>
<dbReference type="Proteomes" id="UP000490535">
    <property type="component" value="Unassembled WGS sequence"/>
</dbReference>
<keyword evidence="1" id="KW-0732">Signal</keyword>